<evidence type="ECO:0000256" key="2">
    <source>
        <dbReference type="ARBA" id="ARBA00011986"/>
    </source>
</evidence>
<dbReference type="FunFam" id="2.40.30.10:FF:000009">
    <property type="entry name" value="Eukaryotic translation initiation factor 2 subunit gamma"/>
    <property type="match status" value="1"/>
</dbReference>
<dbReference type="Gene3D" id="2.40.30.10">
    <property type="entry name" value="Translation factors"/>
    <property type="match status" value="2"/>
</dbReference>
<dbReference type="Pfam" id="PF03144">
    <property type="entry name" value="GTP_EFTU_D2"/>
    <property type="match status" value="1"/>
</dbReference>
<evidence type="ECO:0000313" key="11">
    <source>
        <dbReference type="Proteomes" id="UP000694701"/>
    </source>
</evidence>
<evidence type="ECO:0000256" key="5">
    <source>
        <dbReference type="ARBA" id="ARBA00022801"/>
    </source>
</evidence>
<reference evidence="10" key="1">
    <citation type="submission" date="2025-05" db="UniProtKB">
        <authorList>
            <consortium name="Ensembl"/>
        </authorList>
    </citation>
    <scope>IDENTIFICATION</scope>
</reference>
<dbReference type="InterPro" id="IPR000795">
    <property type="entry name" value="T_Tr_GTP-bd_dom"/>
</dbReference>
<dbReference type="SUPFAM" id="SSF50447">
    <property type="entry name" value="Translation proteins"/>
    <property type="match status" value="1"/>
</dbReference>
<dbReference type="PRINTS" id="PR00315">
    <property type="entry name" value="ELONGATNFCT"/>
</dbReference>
<dbReference type="CDD" id="cd03688">
    <property type="entry name" value="eIF2_gamma_II"/>
    <property type="match status" value="1"/>
</dbReference>
<evidence type="ECO:0000256" key="6">
    <source>
        <dbReference type="ARBA" id="ARBA00022917"/>
    </source>
</evidence>
<dbReference type="Ensembl" id="ENSCCRT00020016686.1">
    <property type="protein sequence ID" value="ENSCCRP00020015173.1"/>
    <property type="gene ID" value="ENSCCRG00020006437.1"/>
</dbReference>
<evidence type="ECO:0000256" key="1">
    <source>
        <dbReference type="ARBA" id="ARBA00007249"/>
    </source>
</evidence>
<gene>
    <name evidence="10" type="primary">eif2s3</name>
</gene>
<dbReference type="InterPro" id="IPR044127">
    <property type="entry name" value="eIF2g_dom_2"/>
</dbReference>
<proteinExistence type="inferred from homology"/>
<evidence type="ECO:0000259" key="9">
    <source>
        <dbReference type="PROSITE" id="PS51722"/>
    </source>
</evidence>
<dbReference type="GO" id="GO:0001731">
    <property type="term" value="P:formation of translation preinitiation complex"/>
    <property type="evidence" value="ECO:0007669"/>
    <property type="project" value="TreeGrafter"/>
</dbReference>
<dbReference type="InterPro" id="IPR009001">
    <property type="entry name" value="Transl_elong_EF1A/Init_IF2_C"/>
</dbReference>
<dbReference type="SUPFAM" id="SSF50465">
    <property type="entry name" value="EF-Tu/eEF-1alpha/eIF2-gamma C-terminal domain"/>
    <property type="match status" value="1"/>
</dbReference>
<dbReference type="FunFam" id="2.40.30.10:FF:000011">
    <property type="entry name" value="Eukaryotic translation initiation factor 2 subunit gamma"/>
    <property type="match status" value="1"/>
</dbReference>
<dbReference type="Gene3D" id="3.40.50.300">
    <property type="entry name" value="P-loop containing nucleotide triphosphate hydrolases"/>
    <property type="match status" value="1"/>
</dbReference>
<dbReference type="InterPro" id="IPR009000">
    <property type="entry name" value="Transl_B-barrel_sf"/>
</dbReference>
<dbReference type="InterPro" id="IPR027417">
    <property type="entry name" value="P-loop_NTPase"/>
</dbReference>
<dbReference type="PANTHER" id="PTHR42854:SF3">
    <property type="entry name" value="EUKARYOTIC TRANSLATION INITIATION FACTOR 2 SUBUNIT 3-RELATED"/>
    <property type="match status" value="1"/>
</dbReference>
<dbReference type="SUPFAM" id="SSF52540">
    <property type="entry name" value="P-loop containing nucleoside triphosphate hydrolases"/>
    <property type="match status" value="1"/>
</dbReference>
<dbReference type="GO" id="GO:0003924">
    <property type="term" value="F:GTPase activity"/>
    <property type="evidence" value="ECO:0007669"/>
    <property type="project" value="InterPro"/>
</dbReference>
<dbReference type="GO" id="GO:0005850">
    <property type="term" value="C:eukaryotic translation initiation factor 2 complex"/>
    <property type="evidence" value="ECO:0007669"/>
    <property type="project" value="TreeGrafter"/>
</dbReference>
<evidence type="ECO:0000256" key="7">
    <source>
        <dbReference type="ARBA" id="ARBA00023134"/>
    </source>
</evidence>
<dbReference type="InterPro" id="IPR004161">
    <property type="entry name" value="EFTu-like_2"/>
</dbReference>
<dbReference type="EC" id="3.6.5.3" evidence="2"/>
<sequence>MAGDESGTTLGQPHLSKQDLSTLDVSKLTPLSQEIISRQATINIGTIGHVAHGKSTVVKAISGVHTVRFKNELERNITIKLGYANAKVYKLDDPSCPRPECYRSCGSSTPDEFPTDIPGTKGNFKLVRHVSFVDCPGHDILMATMLNGAAVMDAALLLIAGNESCPQPQTSEHLAAIEIMKLKHILILQNKIDLVKESQAKEQYEQILAFVQGTVAEGAPIIPISAQLKYNIEVVCEYIVNKIPVPIRDFTSEPRLIGKRPSILLKRTHCAPCQSLDKQQCSSFFPTVIRSFDVNKPGCEVDDLKGGVAGGSILKGVLKVGQEIEVRPGIVSKDHEGKLMCKPIFSKIVSLFAEHNDLQYAAPGGLIGVGTKIDPTLCRADRMVGQVLGAVDALPEIFTELEISYFLLRRLLGVRTEGDKKAAKVQKLSKNEVLMVNIGSLSTGGRVSAVKADLAKIVLTNPVCTEVGEKIALSRRVEKHWRLIGWGQIRRGMSITPTVDDD</sequence>
<keyword evidence="6" id="KW-0648">Protein biosynthesis</keyword>
<comment type="catalytic activity">
    <reaction evidence="8">
        <text>GTP + H2O = GDP + phosphate + H(+)</text>
        <dbReference type="Rhea" id="RHEA:19669"/>
        <dbReference type="ChEBI" id="CHEBI:15377"/>
        <dbReference type="ChEBI" id="CHEBI:15378"/>
        <dbReference type="ChEBI" id="CHEBI:37565"/>
        <dbReference type="ChEBI" id="CHEBI:43474"/>
        <dbReference type="ChEBI" id="CHEBI:58189"/>
        <dbReference type="EC" id="3.6.5.3"/>
    </reaction>
</comment>
<dbReference type="Proteomes" id="UP000694701">
    <property type="component" value="Unplaced"/>
</dbReference>
<evidence type="ECO:0000256" key="8">
    <source>
        <dbReference type="ARBA" id="ARBA00048107"/>
    </source>
</evidence>
<dbReference type="CDD" id="cd01888">
    <property type="entry name" value="eIF2_gamma"/>
    <property type="match status" value="1"/>
</dbReference>
<keyword evidence="5" id="KW-0378">Hydrolase</keyword>
<dbReference type="GO" id="GO:0000049">
    <property type="term" value="F:tRNA binding"/>
    <property type="evidence" value="ECO:0007669"/>
    <property type="project" value="InterPro"/>
</dbReference>
<dbReference type="InterPro" id="IPR050543">
    <property type="entry name" value="eIF2G"/>
</dbReference>
<dbReference type="InterPro" id="IPR044128">
    <property type="entry name" value="eIF2g_GTP-bd"/>
</dbReference>
<dbReference type="GO" id="GO:0003743">
    <property type="term" value="F:translation initiation factor activity"/>
    <property type="evidence" value="ECO:0007669"/>
    <property type="project" value="UniProtKB-KW"/>
</dbReference>
<name>A0A8C2H338_CYPCA</name>
<dbReference type="CDD" id="cd15490">
    <property type="entry name" value="eIF2_gamma_III"/>
    <property type="match status" value="1"/>
</dbReference>
<dbReference type="GO" id="GO:0005829">
    <property type="term" value="C:cytosol"/>
    <property type="evidence" value="ECO:0007669"/>
    <property type="project" value="TreeGrafter"/>
</dbReference>
<dbReference type="GO" id="GO:0005525">
    <property type="term" value="F:GTP binding"/>
    <property type="evidence" value="ECO:0007669"/>
    <property type="project" value="UniProtKB-KW"/>
</dbReference>
<organism evidence="10 11">
    <name type="scientific">Cyprinus carpio</name>
    <name type="common">Common carp</name>
    <dbReference type="NCBI Taxonomy" id="7962"/>
    <lineage>
        <taxon>Eukaryota</taxon>
        <taxon>Metazoa</taxon>
        <taxon>Chordata</taxon>
        <taxon>Craniata</taxon>
        <taxon>Vertebrata</taxon>
        <taxon>Euteleostomi</taxon>
        <taxon>Actinopterygii</taxon>
        <taxon>Neopterygii</taxon>
        <taxon>Teleostei</taxon>
        <taxon>Ostariophysi</taxon>
        <taxon>Cypriniformes</taxon>
        <taxon>Cyprinidae</taxon>
        <taxon>Cyprininae</taxon>
        <taxon>Cyprinus</taxon>
    </lineage>
</organism>
<evidence type="ECO:0000256" key="3">
    <source>
        <dbReference type="ARBA" id="ARBA00022540"/>
    </source>
</evidence>
<dbReference type="Pfam" id="PF00009">
    <property type="entry name" value="GTP_EFTU"/>
    <property type="match status" value="1"/>
</dbReference>
<dbReference type="PROSITE" id="PS51722">
    <property type="entry name" value="G_TR_2"/>
    <property type="match status" value="1"/>
</dbReference>
<dbReference type="AlphaFoldDB" id="A0A8C2H338"/>
<keyword evidence="3" id="KW-0396">Initiation factor</keyword>
<keyword evidence="7" id="KW-0342">GTP-binding</keyword>
<keyword evidence="4" id="KW-0547">Nucleotide-binding</keyword>
<dbReference type="InterPro" id="IPR015256">
    <property type="entry name" value="eIF2g_C"/>
</dbReference>
<feature type="domain" description="Tr-type G" evidence="9">
    <location>
        <begin position="39"/>
        <end position="247"/>
    </location>
</feature>
<accession>A0A8C2H338</accession>
<protein>
    <recommendedName>
        <fullName evidence="2">protein-synthesizing GTPase</fullName>
        <ecNumber evidence="2">3.6.5.3</ecNumber>
    </recommendedName>
</protein>
<evidence type="ECO:0000313" key="10">
    <source>
        <dbReference type="Ensembl" id="ENSCCRP00020015082.1"/>
    </source>
</evidence>
<comment type="similarity">
    <text evidence="1">Belongs to the TRAFAC class translation factor GTPase superfamily. Classic translation factor GTPase family. EF-Tu/EF-1A subfamily.</text>
</comment>
<dbReference type="Ensembl" id="ENSCCRT00020016588.1">
    <property type="protein sequence ID" value="ENSCCRP00020015082.1"/>
    <property type="gene ID" value="ENSCCRG00020006437.1"/>
</dbReference>
<dbReference type="Pfam" id="PF09173">
    <property type="entry name" value="eIF2_C"/>
    <property type="match status" value="1"/>
</dbReference>
<evidence type="ECO:0000256" key="4">
    <source>
        <dbReference type="ARBA" id="ARBA00022741"/>
    </source>
</evidence>
<dbReference type="FunFam" id="3.40.50.300:FF:000065">
    <property type="entry name" value="Eukaryotic translation initiation factor 2 subunit gamma"/>
    <property type="match status" value="1"/>
</dbReference>
<dbReference type="PANTHER" id="PTHR42854">
    <property type="entry name" value="EUKARYOTIC TRANSLATION INITIATION FACTOR 2 SUBUNIT 3 FAMILY MEMBER"/>
    <property type="match status" value="1"/>
</dbReference>